<dbReference type="EMBL" id="VCDP01000053">
    <property type="protein sequence ID" value="MDX8000186.1"/>
    <property type="molecule type" value="Genomic_DNA"/>
</dbReference>
<organism evidence="1 2">
    <name type="scientific">Xenorhabdus littoralis</name>
    <dbReference type="NCBI Taxonomy" id="2582835"/>
    <lineage>
        <taxon>Bacteria</taxon>
        <taxon>Pseudomonadati</taxon>
        <taxon>Pseudomonadota</taxon>
        <taxon>Gammaproteobacteria</taxon>
        <taxon>Enterobacterales</taxon>
        <taxon>Morganellaceae</taxon>
        <taxon>Xenorhabdus</taxon>
    </lineage>
</organism>
<evidence type="ECO:0000313" key="2">
    <source>
        <dbReference type="Proteomes" id="UP001271640"/>
    </source>
</evidence>
<gene>
    <name evidence="1" type="ORF">FE394_13495</name>
</gene>
<accession>A0ABU4SNM8</accession>
<evidence type="ECO:0000313" key="1">
    <source>
        <dbReference type="EMBL" id="MDX8000186.1"/>
    </source>
</evidence>
<name>A0ABU4SNM8_9GAMM</name>
<proteinExistence type="predicted"/>
<comment type="caution">
    <text evidence="1">The sequence shown here is derived from an EMBL/GenBank/DDBJ whole genome shotgun (WGS) entry which is preliminary data.</text>
</comment>
<reference evidence="2" key="1">
    <citation type="journal article" date="2024" name="Toxins">
        <title>Genome Sequence Analysis of Native Xenorhabdus Strains Isolated from Entomopathogenic Nematodes in Argentina.</title>
        <authorList>
            <person name="Palma L."/>
            <person name="Frizzo L."/>
            <person name="Kaiser S."/>
            <person name="Berry C."/>
            <person name="Caballero P."/>
            <person name="Bode H.B."/>
            <person name="Del Valle E.E."/>
        </authorList>
    </citation>
    <scope>NUCLEOTIDE SEQUENCE [LARGE SCALE GENOMIC DNA]</scope>
    <source>
        <strain evidence="2">Reich</strain>
    </source>
</reference>
<sequence>MFVIRGMSGRSFGALSNFMNFNISYTFDKETFSETNDALALREREVRLGLDLALFNELKSSDLLKLKDFDLNNINHPH</sequence>
<protein>
    <submittedName>
        <fullName evidence="1">Uncharacterized protein</fullName>
    </submittedName>
</protein>
<dbReference type="Proteomes" id="UP001271640">
    <property type="component" value="Unassembled WGS sequence"/>
</dbReference>
<keyword evidence="2" id="KW-1185">Reference proteome</keyword>